<keyword evidence="3" id="KW-1185">Reference proteome</keyword>
<dbReference type="EMBL" id="VFSH01000011">
    <property type="protein sequence ID" value="TPE38956.1"/>
    <property type="molecule type" value="Genomic_DNA"/>
</dbReference>
<dbReference type="InterPro" id="IPR043519">
    <property type="entry name" value="NT_sf"/>
</dbReference>
<dbReference type="RefSeq" id="WP_140834284.1">
    <property type="nucleotide sequence ID" value="NZ_VFSH01000011.1"/>
</dbReference>
<name>A0ABY2YGL3_9STRE</name>
<dbReference type="PANTHER" id="PTHR43404:SF2">
    <property type="entry name" value="LIPOPOLYSACCHARIDE CHOLINEPHOSPHOTRANSFERASE LICD"/>
    <property type="match status" value="1"/>
</dbReference>
<organism evidence="2 3">
    <name type="scientific">Streptococcus shenyangsis</name>
    <dbReference type="NCBI Taxonomy" id="2589786"/>
    <lineage>
        <taxon>Bacteria</taxon>
        <taxon>Bacillati</taxon>
        <taxon>Bacillota</taxon>
        <taxon>Bacilli</taxon>
        <taxon>Lactobacillales</taxon>
        <taxon>Streptococcaceae</taxon>
        <taxon>Streptococcus</taxon>
    </lineage>
</organism>
<evidence type="ECO:0000259" key="1">
    <source>
        <dbReference type="Pfam" id="PF04991"/>
    </source>
</evidence>
<dbReference type="Gene3D" id="3.30.460.40">
    <property type="match status" value="1"/>
</dbReference>
<comment type="caution">
    <text evidence="2">The sequence shown here is derived from an EMBL/GenBank/DDBJ whole genome shotgun (WGS) entry which is preliminary data.</text>
</comment>
<dbReference type="SUPFAM" id="SSF81301">
    <property type="entry name" value="Nucleotidyltransferase"/>
    <property type="match status" value="1"/>
</dbReference>
<proteinExistence type="predicted"/>
<dbReference type="InterPro" id="IPR007074">
    <property type="entry name" value="LicD/FKTN/FKRP_NTP_transf"/>
</dbReference>
<dbReference type="Pfam" id="PF04991">
    <property type="entry name" value="LicD"/>
    <property type="match status" value="1"/>
</dbReference>
<evidence type="ECO:0000313" key="2">
    <source>
        <dbReference type="EMBL" id="TPE38956.1"/>
    </source>
</evidence>
<evidence type="ECO:0000313" key="3">
    <source>
        <dbReference type="Proteomes" id="UP000315907"/>
    </source>
</evidence>
<reference evidence="2 3" key="1">
    <citation type="submission" date="2019-06" db="EMBL/GenBank/DDBJ databases">
        <authorList>
            <person name="Xiao C."/>
            <person name="Li X."/>
            <person name="Sun Y."/>
            <person name="Liu D."/>
        </authorList>
    </citation>
    <scope>NUCLEOTIDE SEQUENCE [LARGE SCALE GENOMIC DNA]</scope>
    <source>
        <strain evidence="2 3">D19</strain>
    </source>
</reference>
<protein>
    <submittedName>
        <fullName evidence="2">LicD family protein</fullName>
    </submittedName>
</protein>
<sequence>MINYSADELDMIQKLELKILKEIIRICKKENIEYFLIGGSALGAIRHEGFIPWDDDIDVGMTRENYDNFLRVVEQYLGEEFYLQSPSSDRNSPYSYSKLMLKGTLFLEYAQRNLKTQSGIYVDIFPFDEVPDNESENERQFKAVQFYKKLYVMRMLPTVSKAPENLIQGLKAILRRCIHYSLRLIPKSLILKKIDQFSRLYNGTNQSAFACLDFPVRNVEYVLKTTLYPLIEHKFEEITILLPGDFHQYLTTHYGEYMKLPPLEERVGHRPYLIDLGTYGKEEK</sequence>
<feature type="domain" description="LicD/FKTN/FKRP nucleotidyltransferase" evidence="1">
    <location>
        <begin position="27"/>
        <end position="255"/>
    </location>
</feature>
<dbReference type="PANTHER" id="PTHR43404">
    <property type="entry name" value="LIPOPOLYSACCHARIDE CHOLINEPHOSPHOTRANSFERASE LICD"/>
    <property type="match status" value="1"/>
</dbReference>
<gene>
    <name evidence="2" type="ORF">FJR77_08090</name>
</gene>
<dbReference type="Proteomes" id="UP000315907">
    <property type="component" value="Unassembled WGS sequence"/>
</dbReference>
<accession>A0ABY2YGL3</accession>
<dbReference type="InterPro" id="IPR052942">
    <property type="entry name" value="LPS_cholinephosphotransferase"/>
</dbReference>